<evidence type="ECO:0000313" key="1">
    <source>
        <dbReference type="EnsemblPlants" id="TraesCS2B02G362300.1"/>
    </source>
</evidence>
<name>A0A3B6C8T7_WHEAT</name>
<evidence type="ECO:0000313" key="2">
    <source>
        <dbReference type="Proteomes" id="UP000019116"/>
    </source>
</evidence>
<dbReference type="Gramene" id="TraesCS2B02G362300.1">
    <property type="protein sequence ID" value="TraesCS2B02G362300.1"/>
    <property type="gene ID" value="TraesCS2B02G362300"/>
</dbReference>
<dbReference type="Gramene" id="TraesJUL2B03G00984730.1">
    <property type="protein sequence ID" value="TraesJUL2B03G00984730.1"/>
    <property type="gene ID" value="TraesJUL2B03G00984730"/>
</dbReference>
<dbReference type="Gramene" id="TraesNOR2B03G00992000.1">
    <property type="protein sequence ID" value="TraesNOR2B03G00992000.1"/>
    <property type="gene ID" value="TraesNOR2B03G00992000"/>
</dbReference>
<dbReference type="Gramene" id="TraesROB_scaffold_003606_01G000100.1">
    <property type="protein sequence ID" value="TraesROB_scaffold_003606_01G000100.1"/>
    <property type="gene ID" value="TraesROB_scaffold_003606_01G000100"/>
</dbReference>
<dbReference type="EnsemblPlants" id="TraesCS2B02G362300.1">
    <property type="protein sequence ID" value="TraesCS2B02G362300.1"/>
    <property type="gene ID" value="TraesCS2B02G362300"/>
</dbReference>
<keyword evidence="2" id="KW-1185">Reference proteome</keyword>
<dbReference type="Proteomes" id="UP000019116">
    <property type="component" value="Chromosome 2B"/>
</dbReference>
<proteinExistence type="predicted"/>
<dbReference type="OrthoDB" id="661607at2759"/>
<dbReference type="Gramene" id="TraesSYM2B03G00992700.1">
    <property type="protein sequence ID" value="TraesSYM2B03G00992700.1"/>
    <property type="gene ID" value="TraesSYM2B03G00992700"/>
</dbReference>
<dbReference type="Gramene" id="TraesCS2B03G0931400.1">
    <property type="protein sequence ID" value="TraesCS2B03G0931400.1.CDS"/>
    <property type="gene ID" value="TraesCS2B03G0931400"/>
</dbReference>
<accession>A0A3B6C8T7</accession>
<reference evidence="1" key="1">
    <citation type="submission" date="2018-08" db="EMBL/GenBank/DDBJ databases">
        <authorList>
            <person name="Rossello M."/>
        </authorList>
    </citation>
    <scope>NUCLEOTIDE SEQUENCE [LARGE SCALE GENOMIC DNA]</scope>
    <source>
        <strain evidence="1">cv. Chinese Spring</strain>
    </source>
</reference>
<gene>
    <name evidence="1" type="primary">LOC123045805</name>
</gene>
<reference evidence="1" key="2">
    <citation type="submission" date="2018-10" db="UniProtKB">
        <authorList>
            <consortium name="EnsemblPlants"/>
        </authorList>
    </citation>
    <scope>IDENTIFICATION</scope>
</reference>
<dbReference type="Gramene" id="TraesCAD_scaffold_082738_01G000100.1">
    <property type="protein sequence ID" value="TraesCAD_scaffold_082738_01G000100.1"/>
    <property type="gene ID" value="TraesCAD_scaffold_082738_01G000100"/>
</dbReference>
<dbReference type="Gramene" id="TraesPARA_EIv1.0_0530620.1">
    <property type="protein sequence ID" value="TraesPARA_EIv1.0_0530620.1.CDS"/>
    <property type="gene ID" value="TraesPARA_EIv1.0_0530620"/>
</dbReference>
<dbReference type="AlphaFoldDB" id="A0A3B6C8T7"/>
<dbReference type="Gramene" id="TraesJAG2B03G00978120.1">
    <property type="protein sequence ID" value="TraesJAG2B03G00978120.1"/>
    <property type="gene ID" value="TraesJAG2B03G00978120"/>
</dbReference>
<dbReference type="Gramene" id="TraesMAC2B03G00975840.1">
    <property type="protein sequence ID" value="TraesMAC2B03G00975840.1"/>
    <property type="gene ID" value="TraesMAC2B03G00975840"/>
</dbReference>
<dbReference type="Gramene" id="TraesCLE_scaffold_051139_01G000100.1">
    <property type="protein sequence ID" value="TraesCLE_scaffold_051139_01G000100.1"/>
    <property type="gene ID" value="TraesCLE_scaffold_051139_01G000100"/>
</dbReference>
<dbReference type="Gramene" id="TraesWEE_scaffold_071322_01G000100.1">
    <property type="protein sequence ID" value="TraesWEE_scaffold_071322_01G000100.1"/>
    <property type="gene ID" value="TraesWEE_scaffold_071322_01G000100"/>
</dbReference>
<dbReference type="GeneID" id="123045805"/>
<dbReference type="Gramene" id="TraesSTA2B03G00974560.1">
    <property type="protein sequence ID" value="TraesSTA2B03G00974560.1"/>
    <property type="gene ID" value="TraesSTA2B03G00974560"/>
</dbReference>
<sequence>MAAAESKWEEWNMVAAEESKGEGSWSTSIHRVAPGKDFVNIPFYADEGPAWSLLVGVMRGDLRFHRLRVARSGRISGRSNEVVEIFHDLKKPPGCSLRADAALAPDGRSLCVVQQVENEQTYALQLQLEAEEKLRPLPPLAWRSLGRCMPISADGHIWAVSAIQLSVSSFHLVMQRLFTQEEEDAAGGRWELVGRPFKEDCKFDRSLPTWDGSFLQGYVVLPGHGLDGGTLILLSLQNGLFFTFDCLAAPEIQWTKVTHTSDEYYLPINGRGLYAQESNAIYMLWNNVVYEYKLTVVDEEEERGLTRLKLHPPARIDSVCPFITLKGDGFLTHLGWGVMCSVWISLDLSCGCDYLHAIVTTFQIGPLPGDVKVLHSTFRRVDMLPMKHMDEFKLCFVQEYMDDKVLPQLQEEVLDDPCRHYLPPSPPKYVKPPIHIDKDLLFIICQGCSQSFIYRYEIKMDEIPMLERAPPLKPHYIVHGDDDGPRHFFLSSSKLCAISFLKDGMDVFNLDTTSHTMDILARRPVSVDPFVMVIRVGRATFALTETLQVYHKAYRVSPPGSTSWVRYHTNQSNVLDRKVMLSGYVAVGDDSFIVSDSVTCSCLLFEVGAKQWHVVIPWTQWGEYLPRPMPRHGLLKGACVFVDGFIYTCSNCGLAAYELLFENDHVYLKGPIFLPFSWLSKQWESERMSLDYAGKEVDSGAILLWVVQGVQVQYRPPKNQLWITAVRVETEETPCKSMRPVEIKHVLCATPLIDQVEGIDQEEVTRTTCFGVSS</sequence>
<dbReference type="RefSeq" id="XP_044324915.1">
    <property type="nucleotide sequence ID" value="XM_044468980.1"/>
</dbReference>
<dbReference type="Gramene" id="TraesLDM2B03G00979150.1">
    <property type="protein sequence ID" value="TraesLDM2B03G00979150.1"/>
    <property type="gene ID" value="TraesLDM2B03G00979150"/>
</dbReference>
<protein>
    <submittedName>
        <fullName evidence="1">Uncharacterized protein</fullName>
    </submittedName>
</protein>
<organism evidence="1">
    <name type="scientific">Triticum aestivum</name>
    <name type="common">Wheat</name>
    <dbReference type="NCBI Taxonomy" id="4565"/>
    <lineage>
        <taxon>Eukaryota</taxon>
        <taxon>Viridiplantae</taxon>
        <taxon>Streptophyta</taxon>
        <taxon>Embryophyta</taxon>
        <taxon>Tracheophyta</taxon>
        <taxon>Spermatophyta</taxon>
        <taxon>Magnoliopsida</taxon>
        <taxon>Liliopsida</taxon>
        <taxon>Poales</taxon>
        <taxon>Poaceae</taxon>
        <taxon>BOP clade</taxon>
        <taxon>Pooideae</taxon>
        <taxon>Triticodae</taxon>
        <taxon>Triticeae</taxon>
        <taxon>Triticinae</taxon>
        <taxon>Triticum</taxon>
    </lineage>
</organism>